<evidence type="ECO:0000256" key="1">
    <source>
        <dbReference type="ARBA" id="ARBA00001946"/>
    </source>
</evidence>
<proteinExistence type="predicted"/>
<dbReference type="InterPro" id="IPR008930">
    <property type="entry name" value="Terpenoid_cyclase/PrenylTrfase"/>
</dbReference>
<dbReference type="SUPFAM" id="SSF48576">
    <property type="entry name" value="Terpenoid synthases"/>
    <property type="match status" value="1"/>
</dbReference>
<dbReference type="FunFam" id="1.50.10.130:FF:000001">
    <property type="entry name" value="Isoprene synthase, chloroplastic"/>
    <property type="match status" value="1"/>
</dbReference>
<accession>A0AAD8JCS5</accession>
<dbReference type="AlphaFoldDB" id="A0AAD8JCS5"/>
<reference evidence="6" key="1">
    <citation type="submission" date="2023-02" db="EMBL/GenBank/DDBJ databases">
        <title>Genome of toxic invasive species Heracleum sosnowskyi carries increased number of genes despite the absence of recent whole-genome duplications.</title>
        <authorList>
            <person name="Schelkunov M."/>
            <person name="Shtratnikova V."/>
            <person name="Makarenko M."/>
            <person name="Klepikova A."/>
            <person name="Omelchenko D."/>
            <person name="Novikova G."/>
            <person name="Obukhova E."/>
            <person name="Bogdanov V."/>
            <person name="Penin A."/>
            <person name="Logacheva M."/>
        </authorList>
    </citation>
    <scope>NUCLEOTIDE SEQUENCE</scope>
    <source>
        <strain evidence="6">Hsosn_3</strain>
        <tissue evidence="6">Leaf</tissue>
    </source>
</reference>
<comment type="caution">
    <text evidence="6">The sequence shown here is derived from an EMBL/GenBank/DDBJ whole genome shotgun (WGS) entry which is preliminary data.</text>
</comment>
<dbReference type="InterPro" id="IPR005630">
    <property type="entry name" value="Terpene_synthase_metal-bd"/>
</dbReference>
<keyword evidence="3" id="KW-0456">Lyase</keyword>
<dbReference type="Pfam" id="PF03936">
    <property type="entry name" value="Terpene_synth_C"/>
    <property type="match status" value="1"/>
</dbReference>
<reference evidence="6" key="2">
    <citation type="submission" date="2023-05" db="EMBL/GenBank/DDBJ databases">
        <authorList>
            <person name="Schelkunov M.I."/>
        </authorList>
    </citation>
    <scope>NUCLEOTIDE SEQUENCE</scope>
    <source>
        <strain evidence="6">Hsosn_3</strain>
        <tissue evidence="6">Leaf</tissue>
    </source>
</reference>
<dbReference type="GO" id="GO:0010333">
    <property type="term" value="F:terpene synthase activity"/>
    <property type="evidence" value="ECO:0007669"/>
    <property type="project" value="InterPro"/>
</dbReference>
<dbReference type="InterPro" id="IPR001906">
    <property type="entry name" value="Terpene_synth_N"/>
</dbReference>
<feature type="domain" description="Terpene synthase N-terminal" evidence="4">
    <location>
        <begin position="28"/>
        <end position="208"/>
    </location>
</feature>
<evidence type="ECO:0000256" key="2">
    <source>
        <dbReference type="ARBA" id="ARBA00022723"/>
    </source>
</evidence>
<dbReference type="SFLD" id="SFLDG01019">
    <property type="entry name" value="Terpene_Cyclase_Like_1_C_Termi"/>
    <property type="match status" value="1"/>
</dbReference>
<dbReference type="SUPFAM" id="SSF48239">
    <property type="entry name" value="Terpenoid cyclases/Protein prenyltransferases"/>
    <property type="match status" value="1"/>
</dbReference>
<protein>
    <submittedName>
        <fullName evidence="6">Vetispiradiene synthase 1</fullName>
    </submittedName>
</protein>
<dbReference type="SFLD" id="SFLDS00005">
    <property type="entry name" value="Isoprenoid_Synthase_Type_I"/>
    <property type="match status" value="1"/>
</dbReference>
<evidence type="ECO:0000259" key="4">
    <source>
        <dbReference type="Pfam" id="PF01397"/>
    </source>
</evidence>
<dbReference type="PANTHER" id="PTHR31225">
    <property type="entry name" value="OS04G0344100 PROTEIN-RELATED"/>
    <property type="match status" value="1"/>
</dbReference>
<gene>
    <name evidence="6" type="ORF">POM88_009968</name>
</gene>
<dbReference type="InterPro" id="IPR044814">
    <property type="entry name" value="Terpene_cyclase_plant_C1"/>
</dbReference>
<evidence type="ECO:0000259" key="5">
    <source>
        <dbReference type="Pfam" id="PF03936"/>
    </source>
</evidence>
<dbReference type="Proteomes" id="UP001237642">
    <property type="component" value="Unassembled WGS sequence"/>
</dbReference>
<sequence length="564" mass="64853">MSVFVQASPPKPAEPEIVRRSSNYHPCVWGDHFLAYNTPEHATPDEDTLQKIQVLKDEVKKMLLEAASQPQQQLKLIADIQRLGLAYHFQVEIDAALQRMNDAYHELCKVTNMQNDLHFVALCFRLLRQHCYNVSSDVFNKFKDESTGKFKESLNKDVEGLLSLYEATHLRVHGEDILEEALAFTTSHLESLKTQLKDPLAAQVIRALKIPLWKSVNRVEARHCISLYGEDDSHSKTLFYFAKLDYNLLQKLYQSELGKISSWWMNLHMKEKMPFARDRVVESYFWALGTSFEPQYALSRSFLTKTLALLVVVDDMYDVYGTVEELTLFTDAMLQRWDINALDRLPEYMRHIYRVLLDFDTEVEEELSKAGMPVSRAQYGKEAMKQIIRSYIFEAKCVNKWIAPTMDEYMPYSLIGTTIPILAIYFMVGMGDIVTTEALEWASTFPSILRASSLYCRLTDDMVEDKAGKAEDTAYVVGCYMRQHGVSKEYTYSEFRKQNTQAWKDMNSECLQPTAVPLPILRVALSSSRLVYISYECQDNDGFTSSDTKTKELIGTLLVNPIPI</sequence>
<name>A0AAD8JCS5_9APIA</name>
<dbReference type="PANTHER" id="PTHR31225:SF221">
    <property type="entry name" value="(-)-GERMACRENE D SYNTHASE"/>
    <property type="match status" value="1"/>
</dbReference>
<feature type="domain" description="Terpene synthase metal-binding" evidence="5">
    <location>
        <begin position="266"/>
        <end position="505"/>
    </location>
</feature>
<dbReference type="EMBL" id="JAUIZM010000002">
    <property type="protein sequence ID" value="KAK1400105.1"/>
    <property type="molecule type" value="Genomic_DNA"/>
</dbReference>
<dbReference type="CDD" id="cd00684">
    <property type="entry name" value="Terpene_cyclase_plant_C1"/>
    <property type="match status" value="1"/>
</dbReference>
<dbReference type="InterPro" id="IPR034741">
    <property type="entry name" value="Terpene_cyclase-like_1_C"/>
</dbReference>
<dbReference type="Pfam" id="PF01397">
    <property type="entry name" value="Terpene_synth"/>
    <property type="match status" value="1"/>
</dbReference>
<dbReference type="InterPro" id="IPR050148">
    <property type="entry name" value="Terpene_synthase-like"/>
</dbReference>
<comment type="cofactor">
    <cofactor evidence="1">
        <name>Mg(2+)</name>
        <dbReference type="ChEBI" id="CHEBI:18420"/>
    </cofactor>
</comment>
<dbReference type="FunFam" id="1.10.600.10:FF:000007">
    <property type="entry name" value="Isoprene synthase, chloroplastic"/>
    <property type="match status" value="1"/>
</dbReference>
<dbReference type="InterPro" id="IPR036965">
    <property type="entry name" value="Terpene_synth_N_sf"/>
</dbReference>
<dbReference type="InterPro" id="IPR008949">
    <property type="entry name" value="Isoprenoid_synthase_dom_sf"/>
</dbReference>
<dbReference type="GO" id="GO:0016102">
    <property type="term" value="P:diterpenoid biosynthetic process"/>
    <property type="evidence" value="ECO:0007669"/>
    <property type="project" value="InterPro"/>
</dbReference>
<dbReference type="GO" id="GO:0000287">
    <property type="term" value="F:magnesium ion binding"/>
    <property type="evidence" value="ECO:0007669"/>
    <property type="project" value="InterPro"/>
</dbReference>
<dbReference type="Gene3D" id="1.10.600.10">
    <property type="entry name" value="Farnesyl Diphosphate Synthase"/>
    <property type="match status" value="1"/>
</dbReference>
<evidence type="ECO:0000256" key="3">
    <source>
        <dbReference type="ARBA" id="ARBA00023239"/>
    </source>
</evidence>
<evidence type="ECO:0000313" key="6">
    <source>
        <dbReference type="EMBL" id="KAK1400105.1"/>
    </source>
</evidence>
<keyword evidence="2" id="KW-0479">Metal-binding</keyword>
<keyword evidence="7" id="KW-1185">Reference proteome</keyword>
<organism evidence="6 7">
    <name type="scientific">Heracleum sosnowskyi</name>
    <dbReference type="NCBI Taxonomy" id="360622"/>
    <lineage>
        <taxon>Eukaryota</taxon>
        <taxon>Viridiplantae</taxon>
        <taxon>Streptophyta</taxon>
        <taxon>Embryophyta</taxon>
        <taxon>Tracheophyta</taxon>
        <taxon>Spermatophyta</taxon>
        <taxon>Magnoliopsida</taxon>
        <taxon>eudicotyledons</taxon>
        <taxon>Gunneridae</taxon>
        <taxon>Pentapetalae</taxon>
        <taxon>asterids</taxon>
        <taxon>campanulids</taxon>
        <taxon>Apiales</taxon>
        <taxon>Apiaceae</taxon>
        <taxon>Apioideae</taxon>
        <taxon>apioid superclade</taxon>
        <taxon>Tordylieae</taxon>
        <taxon>Tordyliinae</taxon>
        <taxon>Heracleum</taxon>
    </lineage>
</organism>
<evidence type="ECO:0000313" key="7">
    <source>
        <dbReference type="Proteomes" id="UP001237642"/>
    </source>
</evidence>
<dbReference type="Gene3D" id="1.50.10.130">
    <property type="entry name" value="Terpene synthase, N-terminal domain"/>
    <property type="match status" value="1"/>
</dbReference>